<evidence type="ECO:0000256" key="1">
    <source>
        <dbReference type="ARBA" id="ARBA00004123"/>
    </source>
</evidence>
<comment type="caution">
    <text evidence="8">The sequence shown here is derived from an EMBL/GenBank/DDBJ whole genome shotgun (WGS) entry which is preliminary data.</text>
</comment>
<keyword evidence="2" id="KW-0479">Metal-binding</keyword>
<dbReference type="OrthoDB" id="3862662at2759"/>
<dbReference type="PROSITE" id="PS50048">
    <property type="entry name" value="ZN2_CY6_FUNGAL_2"/>
    <property type="match status" value="1"/>
</dbReference>
<dbReference type="InterPro" id="IPR001138">
    <property type="entry name" value="Zn2Cys6_DnaBD"/>
</dbReference>
<feature type="region of interest" description="Disordered" evidence="6">
    <location>
        <begin position="1"/>
        <end position="20"/>
    </location>
</feature>
<dbReference type="GO" id="GO:0008270">
    <property type="term" value="F:zinc ion binding"/>
    <property type="evidence" value="ECO:0007669"/>
    <property type="project" value="InterPro"/>
</dbReference>
<protein>
    <submittedName>
        <fullName evidence="8">Depudecin biosynthesis cluster-specific transcription activator</fullName>
    </submittedName>
</protein>
<proteinExistence type="predicted"/>
<dbReference type="Pfam" id="PF00172">
    <property type="entry name" value="Zn_clus"/>
    <property type="match status" value="1"/>
</dbReference>
<accession>A0A8T9CE70</accession>
<evidence type="ECO:0000256" key="3">
    <source>
        <dbReference type="ARBA" id="ARBA00023015"/>
    </source>
</evidence>
<comment type="subcellular location">
    <subcellularLocation>
        <location evidence="1">Nucleus</location>
    </subcellularLocation>
</comment>
<name>A0A8T9CE70_9HELO</name>
<evidence type="ECO:0000256" key="4">
    <source>
        <dbReference type="ARBA" id="ARBA00023163"/>
    </source>
</evidence>
<dbReference type="Pfam" id="PF04082">
    <property type="entry name" value="Fungal_trans"/>
    <property type="match status" value="1"/>
</dbReference>
<keyword evidence="5" id="KW-0539">Nucleus</keyword>
<dbReference type="GO" id="GO:0006351">
    <property type="term" value="P:DNA-templated transcription"/>
    <property type="evidence" value="ECO:0007669"/>
    <property type="project" value="InterPro"/>
</dbReference>
<evidence type="ECO:0000256" key="6">
    <source>
        <dbReference type="SAM" id="MobiDB-lite"/>
    </source>
</evidence>
<sequence length="404" mass="44618">MSMYGASPNGIPMSDGQAPKANQACTTCRKQKRKCNKALPACGLCERMNRHCDYSDSAPIPTSEDFNALRMKLMELESRLNGGNGVIPPTPFATATPSSTSEALGGPIPPYSPQQDNQTHWHGVQNRFPAIAFLDKESFTYGGYARPMADCNISMGLIEARIHIPKPSIEIPIDVLDLLGDGPSVQGVITEYFATVHKWVPVISQKRMTRNMANPLWDAGPDLALLFLCMKLIILRPQDGIESSQNPVYISAKRFVALLEMNGATTLIILQANLLVMWYEYGHSIYPAAWMTAGWCVRYGNLLGINNHAQALQILGRPDTWTEKEERRRTWWGVQIADRIVSVGSQGYIMNSQEPVDDDALPVNDPSWDEGDMSSSTQVLLSTSIDEPVAPFPRLCQASVMMGK</sequence>
<dbReference type="Gene3D" id="4.10.240.10">
    <property type="entry name" value="Zn(2)-C6 fungal-type DNA-binding domain"/>
    <property type="match status" value="1"/>
</dbReference>
<keyword evidence="9" id="KW-1185">Reference proteome</keyword>
<dbReference type="PROSITE" id="PS00463">
    <property type="entry name" value="ZN2_CY6_FUNGAL_1"/>
    <property type="match status" value="1"/>
</dbReference>
<evidence type="ECO:0000313" key="9">
    <source>
        <dbReference type="Proteomes" id="UP000469558"/>
    </source>
</evidence>
<keyword evidence="4" id="KW-0804">Transcription</keyword>
<dbReference type="SMART" id="SM00066">
    <property type="entry name" value="GAL4"/>
    <property type="match status" value="1"/>
</dbReference>
<evidence type="ECO:0000313" key="8">
    <source>
        <dbReference type="EMBL" id="TVY81163.1"/>
    </source>
</evidence>
<feature type="non-terminal residue" evidence="8">
    <location>
        <position position="1"/>
    </location>
</feature>
<dbReference type="GO" id="GO:0005634">
    <property type="term" value="C:nucleus"/>
    <property type="evidence" value="ECO:0007669"/>
    <property type="project" value="UniProtKB-SubCell"/>
</dbReference>
<dbReference type="CDD" id="cd12148">
    <property type="entry name" value="fungal_TF_MHR"/>
    <property type="match status" value="1"/>
</dbReference>
<keyword evidence="3" id="KW-0805">Transcription regulation</keyword>
<dbReference type="Proteomes" id="UP000469558">
    <property type="component" value="Unassembled WGS sequence"/>
</dbReference>
<reference evidence="8 9" key="1">
    <citation type="submission" date="2018-05" db="EMBL/GenBank/DDBJ databases">
        <title>Genome sequencing and assembly of the regulated plant pathogen Lachnellula willkommii and related sister species for the development of diagnostic species identification markers.</title>
        <authorList>
            <person name="Giroux E."/>
            <person name="Bilodeau G."/>
        </authorList>
    </citation>
    <scope>NUCLEOTIDE SEQUENCE [LARGE SCALE GENOMIC DNA]</scope>
    <source>
        <strain evidence="8 9">CBS 268.59</strain>
    </source>
</reference>
<dbReference type="SUPFAM" id="SSF57701">
    <property type="entry name" value="Zn2/Cys6 DNA-binding domain"/>
    <property type="match status" value="1"/>
</dbReference>
<evidence type="ECO:0000256" key="5">
    <source>
        <dbReference type="ARBA" id="ARBA00023242"/>
    </source>
</evidence>
<organism evidence="8 9">
    <name type="scientific">Lachnellula suecica</name>
    <dbReference type="NCBI Taxonomy" id="602035"/>
    <lineage>
        <taxon>Eukaryota</taxon>
        <taxon>Fungi</taxon>
        <taxon>Dikarya</taxon>
        <taxon>Ascomycota</taxon>
        <taxon>Pezizomycotina</taxon>
        <taxon>Leotiomycetes</taxon>
        <taxon>Helotiales</taxon>
        <taxon>Lachnaceae</taxon>
        <taxon>Lachnellula</taxon>
    </lineage>
</organism>
<dbReference type="AlphaFoldDB" id="A0A8T9CE70"/>
<evidence type="ECO:0000256" key="2">
    <source>
        <dbReference type="ARBA" id="ARBA00022723"/>
    </source>
</evidence>
<dbReference type="CDD" id="cd00067">
    <property type="entry name" value="GAL4"/>
    <property type="match status" value="1"/>
</dbReference>
<dbReference type="InterPro" id="IPR036864">
    <property type="entry name" value="Zn2-C6_fun-type_DNA-bd_sf"/>
</dbReference>
<dbReference type="InterPro" id="IPR050815">
    <property type="entry name" value="TF_fung"/>
</dbReference>
<dbReference type="PANTHER" id="PTHR47338">
    <property type="entry name" value="ZN(II)2CYS6 TRANSCRIPTION FACTOR (EUROFUNG)-RELATED"/>
    <property type="match status" value="1"/>
</dbReference>
<dbReference type="InterPro" id="IPR007219">
    <property type="entry name" value="XnlR_reg_dom"/>
</dbReference>
<dbReference type="PANTHER" id="PTHR47338:SF20">
    <property type="entry name" value="ZN(II)2CYS6 TRANSCRIPTION FACTOR (EUROFUNG)"/>
    <property type="match status" value="1"/>
</dbReference>
<dbReference type="EMBL" id="QGMK01000534">
    <property type="protein sequence ID" value="TVY81163.1"/>
    <property type="molecule type" value="Genomic_DNA"/>
</dbReference>
<feature type="domain" description="Zn(2)-C6 fungal-type" evidence="7">
    <location>
        <begin position="24"/>
        <end position="54"/>
    </location>
</feature>
<dbReference type="GO" id="GO:0003677">
    <property type="term" value="F:DNA binding"/>
    <property type="evidence" value="ECO:0007669"/>
    <property type="project" value="InterPro"/>
</dbReference>
<dbReference type="GO" id="GO:0000981">
    <property type="term" value="F:DNA-binding transcription factor activity, RNA polymerase II-specific"/>
    <property type="evidence" value="ECO:0007669"/>
    <property type="project" value="InterPro"/>
</dbReference>
<gene>
    <name evidence="8" type="primary">DEP6_0</name>
    <name evidence="8" type="ORF">LSUE1_G007070</name>
</gene>
<evidence type="ECO:0000259" key="7">
    <source>
        <dbReference type="PROSITE" id="PS50048"/>
    </source>
</evidence>